<keyword evidence="3" id="KW-1185">Reference proteome</keyword>
<evidence type="ECO:0000313" key="3">
    <source>
        <dbReference type="Proteomes" id="UP001178508"/>
    </source>
</evidence>
<name>A0AAV1FL32_XYRNO</name>
<feature type="compositionally biased region" description="Low complexity" evidence="1">
    <location>
        <begin position="12"/>
        <end position="23"/>
    </location>
</feature>
<feature type="compositionally biased region" description="Low complexity" evidence="1">
    <location>
        <begin position="130"/>
        <end position="141"/>
    </location>
</feature>
<dbReference type="AlphaFoldDB" id="A0AAV1FL32"/>
<protein>
    <submittedName>
        <fullName evidence="2">Uncharacterized protein</fullName>
    </submittedName>
</protein>
<evidence type="ECO:0000313" key="2">
    <source>
        <dbReference type="EMBL" id="CAJ1061484.1"/>
    </source>
</evidence>
<proteinExistence type="predicted"/>
<dbReference type="Proteomes" id="UP001178508">
    <property type="component" value="Chromosome 8"/>
</dbReference>
<evidence type="ECO:0000256" key="1">
    <source>
        <dbReference type="SAM" id="MobiDB-lite"/>
    </source>
</evidence>
<gene>
    <name evidence="2" type="ORF">XNOV1_A025758</name>
</gene>
<dbReference type="EMBL" id="OY660871">
    <property type="protein sequence ID" value="CAJ1061484.1"/>
    <property type="molecule type" value="Genomic_DNA"/>
</dbReference>
<organism evidence="2 3">
    <name type="scientific">Xyrichtys novacula</name>
    <name type="common">Pearly razorfish</name>
    <name type="synonym">Hemipteronotus novacula</name>
    <dbReference type="NCBI Taxonomy" id="13765"/>
    <lineage>
        <taxon>Eukaryota</taxon>
        <taxon>Metazoa</taxon>
        <taxon>Chordata</taxon>
        <taxon>Craniata</taxon>
        <taxon>Vertebrata</taxon>
        <taxon>Euteleostomi</taxon>
        <taxon>Actinopterygii</taxon>
        <taxon>Neopterygii</taxon>
        <taxon>Teleostei</taxon>
        <taxon>Neoteleostei</taxon>
        <taxon>Acanthomorphata</taxon>
        <taxon>Eupercaria</taxon>
        <taxon>Labriformes</taxon>
        <taxon>Labridae</taxon>
        <taxon>Xyrichtys</taxon>
    </lineage>
</organism>
<sequence>MDQSLLRGDVVASSTAAAGAPMAPTRPPGGAPEPSSTSSGALAACRLEDRVASALVATSSRASPGTGAKNTSLPAYSGIPVWPGTGGGDLSPSVPGRARCPGTRLDHQSESRPVSSAARRRFLWEAVRRSSAGPASAAPGPKWQTGPAAAGIHRTAESPYPGHQPCFGHRSHAPPAAVSPHHLDHR</sequence>
<feature type="region of interest" description="Disordered" evidence="1">
    <location>
        <begin position="1"/>
        <end position="42"/>
    </location>
</feature>
<feature type="region of interest" description="Disordered" evidence="1">
    <location>
        <begin position="84"/>
        <end position="117"/>
    </location>
</feature>
<feature type="region of interest" description="Disordered" evidence="1">
    <location>
        <begin position="130"/>
        <end position="186"/>
    </location>
</feature>
<reference evidence="2" key="1">
    <citation type="submission" date="2023-08" db="EMBL/GenBank/DDBJ databases">
        <authorList>
            <person name="Alioto T."/>
            <person name="Alioto T."/>
            <person name="Gomez Garrido J."/>
        </authorList>
    </citation>
    <scope>NUCLEOTIDE SEQUENCE</scope>
</reference>
<accession>A0AAV1FL32</accession>